<protein>
    <submittedName>
        <fullName evidence="1">Uncharacterized protein</fullName>
    </submittedName>
</protein>
<gene>
    <name evidence="1" type="ORF">WDJ61_08350</name>
</gene>
<sequence length="94" mass="11342">MEEQIKIWMERYQKEADQEALAHLQASCWPMVEPLIQELTKKHGAEVEKLLRQKGMERFPFIFSKYQLDVQLPLETFVANTYRFYFMQVLKEQA</sequence>
<dbReference type="EMBL" id="CP147404">
    <property type="protein sequence ID" value="WXB94620.1"/>
    <property type="molecule type" value="Genomic_DNA"/>
</dbReference>
<evidence type="ECO:0000313" key="1">
    <source>
        <dbReference type="EMBL" id="WXB94620.1"/>
    </source>
</evidence>
<name>A0ABZ2NBH8_9BACI</name>
<keyword evidence="2" id="KW-1185">Reference proteome</keyword>
<accession>A0ABZ2NBH8</accession>
<reference evidence="1 2" key="1">
    <citation type="submission" date="2024-02" db="EMBL/GenBank/DDBJ databases">
        <title>Seven novel Bacillus-like species.</title>
        <authorList>
            <person name="Liu G."/>
        </authorList>
    </citation>
    <scope>NUCLEOTIDE SEQUENCE [LARGE SCALE GENOMIC DNA]</scope>
    <source>
        <strain evidence="1 2">FJAT-52991</strain>
    </source>
</reference>
<dbReference type="Proteomes" id="UP001387364">
    <property type="component" value="Chromosome"/>
</dbReference>
<evidence type="ECO:0000313" key="2">
    <source>
        <dbReference type="Proteomes" id="UP001387364"/>
    </source>
</evidence>
<dbReference type="RefSeq" id="WP_338754400.1">
    <property type="nucleotide sequence ID" value="NZ_CP147404.1"/>
</dbReference>
<proteinExistence type="predicted"/>
<organism evidence="1 2">
    <name type="scientific">Bacillus kandeliae</name>
    <dbReference type="NCBI Taxonomy" id="3129297"/>
    <lineage>
        <taxon>Bacteria</taxon>
        <taxon>Bacillati</taxon>
        <taxon>Bacillota</taxon>
        <taxon>Bacilli</taxon>
        <taxon>Bacillales</taxon>
        <taxon>Bacillaceae</taxon>
        <taxon>Bacillus</taxon>
    </lineage>
</organism>